<dbReference type="Proteomes" id="UP000053780">
    <property type="component" value="Unassembled WGS sequence"/>
</dbReference>
<sequence length="109" mass="13197">MKQKIQTDFFQIKKIKNFYKIKSYCTKTITYNNLMKETNIGAIFIVKMDTIILHHLILYADHFNIGLYLIDGECKNIDRIFIVKKDDKEWKEVNKFIEEDIEFENFSLY</sequence>
<organism evidence="1 2">
    <name type="scientific">Vairimorpha apis BRL 01</name>
    <dbReference type="NCBI Taxonomy" id="1037528"/>
    <lineage>
        <taxon>Eukaryota</taxon>
        <taxon>Fungi</taxon>
        <taxon>Fungi incertae sedis</taxon>
        <taxon>Microsporidia</taxon>
        <taxon>Nosematidae</taxon>
        <taxon>Vairimorpha</taxon>
    </lineage>
</organism>
<dbReference type="AlphaFoldDB" id="T0MF65"/>
<dbReference type="OrthoDB" id="10543241at2759"/>
<protein>
    <submittedName>
        <fullName evidence="1">Uncharacterized protein</fullName>
    </submittedName>
</protein>
<evidence type="ECO:0000313" key="2">
    <source>
        <dbReference type="Proteomes" id="UP000053780"/>
    </source>
</evidence>
<reference evidence="1 2" key="1">
    <citation type="journal article" date="2013" name="BMC Genomics">
        <title>Genome sequencing and comparative genomics of honey bee microsporidia, Nosema apis reveal novel insights into host-parasite interactions.</title>
        <authorList>
            <person name="Chen Yp."/>
            <person name="Pettis J.S."/>
            <person name="Zhao Y."/>
            <person name="Liu X."/>
            <person name="Tallon L.J."/>
            <person name="Sadzewicz L.D."/>
            <person name="Li R."/>
            <person name="Zheng H."/>
            <person name="Huang S."/>
            <person name="Zhang X."/>
            <person name="Hamilton M.C."/>
            <person name="Pernal S.F."/>
            <person name="Melathopoulos A.P."/>
            <person name="Yan X."/>
            <person name="Evans J.D."/>
        </authorList>
    </citation>
    <scope>NUCLEOTIDE SEQUENCE [LARGE SCALE GENOMIC DNA]</scope>
    <source>
        <strain evidence="1 2">BRL 01</strain>
    </source>
</reference>
<gene>
    <name evidence="1" type="ORF">NAPIS_ORF02712</name>
</gene>
<proteinExistence type="predicted"/>
<accession>T0MF65</accession>
<dbReference type="EMBL" id="KE647374">
    <property type="protein sequence ID" value="EQB59720.1"/>
    <property type="molecule type" value="Genomic_DNA"/>
</dbReference>
<dbReference type="VEuPathDB" id="MicrosporidiaDB:NAPIS_ORF02712"/>
<keyword evidence="2" id="KW-1185">Reference proteome</keyword>
<name>T0MF65_9MICR</name>
<evidence type="ECO:0000313" key="1">
    <source>
        <dbReference type="EMBL" id="EQB59720.1"/>
    </source>
</evidence>
<dbReference type="HOGENOM" id="CLU_2184695_0_0_1"/>